<dbReference type="Gene3D" id="2.60.40.710">
    <property type="entry name" value="Endoglucanase-like"/>
    <property type="match status" value="2"/>
</dbReference>
<dbReference type="SUPFAM" id="SSF55486">
    <property type="entry name" value="Metalloproteases ('zincins'), catalytic domain"/>
    <property type="match status" value="1"/>
</dbReference>
<accession>A0ABS3QIB8</accession>
<dbReference type="EMBL" id="JAGETZ010000009">
    <property type="protein sequence ID" value="MBO2010978.1"/>
    <property type="molecule type" value="Genomic_DNA"/>
</dbReference>
<dbReference type="Gene3D" id="2.60.40.1800">
    <property type="match status" value="1"/>
</dbReference>
<evidence type="ECO:0000313" key="3">
    <source>
        <dbReference type="Proteomes" id="UP000664369"/>
    </source>
</evidence>
<evidence type="ECO:0000259" key="1">
    <source>
        <dbReference type="PROSITE" id="PS51172"/>
    </source>
</evidence>
<dbReference type="InterPro" id="IPR001956">
    <property type="entry name" value="CBM3"/>
</dbReference>
<dbReference type="SMART" id="SM01067">
    <property type="entry name" value="CBM_3"/>
    <property type="match status" value="2"/>
</dbReference>
<sequence length="1584" mass="162884">MKHSYSGATLRRMQAIGGKAGRLLPGGLIMLLVLFGAVGARAQQQRLAPVLFQDDAAARNAAARSPLAASLRQSRPLTIDAMGMQAALATAPLEGRGATPLVFALPLPDGSTGHFRVVESPVMEPGLAAQFPSIKTYSGVGVDDPTASIRLDVTPRGFHAQVLSASGTVYIDPVSQTDQQHYLSFYHKDMAVSQWNCGVSTPSGVSAAQRGGSAARTVGTTLRTFRLAVAADGEYTAFHGGTVALGQAAIVTSINRVVGVYETELAVRMVLVANNASIVYTNAATDPYTNTSPSTLLSENQTNLDAVIGTANYDVGHVFTTGGGGLAGRGVVCSSTRKAQGETGLPAPVGDAYDIDYVAHELGHQFGGSHTFNSSISNCGGGNRSASTAYEPGSGSTIMAYAGICGTDDLQSHSDPFFHVVSFEEISAYLGTVSCGTTTTTGNTPPAITSLPISGKVMPIGTPFKLTAGATDVDGNALTYNWEEYDLGPSVSLTAAQVAGQSPPIFRSFAPTTSPTRYFPRLTDLLNNTIATGERLPTVSRNLNFRVTVRDNQKGVNSSSTVLISTTSNAGPFVVTAPNAAVSWVGLSTQTVTWDVAGTNTAPVSCTSVNIRLSTDGGLTYPTVLATNTQNDGSEAITVPNLPTTTARIMVEAGDNYFFDISNTNFTIAATAVPVAITSINRAGGNPTNSATVAFAVTFSGSVTGLSAANFALATTGSVSGASISLVSGSGSTYTVAVNTGTGSGTLGLNLVNATGLSPGISTALPFVGQVYAIDKTGPVVTRVTVPSNGIYVTGQDLVFTVNFNKAAIVNTAGGVPSLGLTVGTVVRQALYVGGSGTTGLVFRYFVVPGDSDSDGITVGTLVLNGGIIQDALGNSAVLMLNAVPSTAGVLVDTVNPSVVITSPAGPITPMSPIPVMVVFSKPVMGFTATDVSVTNGTVSALSGSGTTYALSITPAGPGTVTLNIAANQAQDAAGNGNTAAVPFSIGYIVAVTTAPVLTAPANNSQTATTTPTYSGTAPVGSTVNVYVDGSNIGFTTATGGVFNVLQPLALAQGAHTVYATAQLSGQSVSANSNTNTFTVDTIAPTVTLSSTASATTSTSPIPVTVLFSEAVADFEATDVTVANGTVSGFTGSGTSYAFNVTPTAPGMVTVTIAAGVAHDDAGNDNTAATPLIRVYAPVAANVRVLYQNDEPGQPTNNVIRPNLQLLNDGTTVIPYAELTIRYWLTVENFAALTTSVNYAELGTSLVQAQYVPLAAPRQGAFGYVEYSFLPGASNLLPGTGSGRILSSFNKNSWTNFDETDDYSYAPNSTYLPSNRITVYRNGILISGQEPASAPVVNSLKVYAENQSASATSPLIATLAQIGNLGNQPVPYSDLTVRYWYTPDGPSPVVGSVDYAALGNSNVTLATGQQGTQTYAELHFAAGAGALAPLSNSGDLLFRLHMNNWSAFNQANDYSYRPAAPLAEHPQMTIYRQGVLVYGTEPASAQAAARPSVADEVTLTTVLESFPNPFSNSVELDFSLSLAGKYSLAIYNAQGSLVETLATGTATAGELHHVKWQAANRASGLYLVRLTTAAGVHQMKLVKQ</sequence>
<protein>
    <submittedName>
        <fullName evidence="2">T9SS type A sorting domain-containing protein</fullName>
    </submittedName>
</protein>
<dbReference type="InterPro" id="IPR008965">
    <property type="entry name" value="CBM2/CBM3_carb-bd_dom_sf"/>
</dbReference>
<proteinExistence type="predicted"/>
<gene>
    <name evidence="2" type="ORF">J4E00_18095</name>
</gene>
<dbReference type="PANTHER" id="PTHR34677:SF3">
    <property type="entry name" value="BACTERIAL IG-LIKE DOMAIN-CONTAINING PROTEIN"/>
    <property type="match status" value="1"/>
</dbReference>
<dbReference type="Pfam" id="PF00942">
    <property type="entry name" value="CBM_3"/>
    <property type="match status" value="2"/>
</dbReference>
<dbReference type="NCBIfam" id="TIGR04183">
    <property type="entry name" value="Por_Secre_tail"/>
    <property type="match status" value="1"/>
</dbReference>
<dbReference type="Gene3D" id="3.40.390.10">
    <property type="entry name" value="Collagenase (Catalytic Domain)"/>
    <property type="match status" value="1"/>
</dbReference>
<keyword evidence="3" id="KW-1185">Reference proteome</keyword>
<dbReference type="InterPro" id="IPR026444">
    <property type="entry name" value="Secre_tail"/>
</dbReference>
<dbReference type="PROSITE" id="PS51172">
    <property type="entry name" value="CBM3"/>
    <property type="match status" value="2"/>
</dbReference>
<organism evidence="2 3">
    <name type="scientific">Hymenobacter negativus</name>
    <dbReference type="NCBI Taxonomy" id="2795026"/>
    <lineage>
        <taxon>Bacteria</taxon>
        <taxon>Pseudomonadati</taxon>
        <taxon>Bacteroidota</taxon>
        <taxon>Cytophagia</taxon>
        <taxon>Cytophagales</taxon>
        <taxon>Hymenobacteraceae</taxon>
        <taxon>Hymenobacter</taxon>
    </lineage>
</organism>
<feature type="domain" description="CBM3" evidence="1">
    <location>
        <begin position="1336"/>
        <end position="1483"/>
    </location>
</feature>
<dbReference type="InterPro" id="IPR024079">
    <property type="entry name" value="MetalloPept_cat_dom_sf"/>
</dbReference>
<dbReference type="InterPro" id="IPR036966">
    <property type="entry name" value="CBM3_sf"/>
</dbReference>
<dbReference type="SUPFAM" id="SSF49384">
    <property type="entry name" value="Carbohydrate-binding domain"/>
    <property type="match status" value="2"/>
</dbReference>
<comment type="caution">
    <text evidence="2">The sequence shown here is derived from an EMBL/GenBank/DDBJ whole genome shotgun (WGS) entry which is preliminary data.</text>
</comment>
<dbReference type="PANTHER" id="PTHR34677">
    <property type="match status" value="1"/>
</dbReference>
<feature type="domain" description="CBM3" evidence="1">
    <location>
        <begin position="1180"/>
        <end position="1332"/>
    </location>
</feature>
<dbReference type="Pfam" id="PF13583">
    <property type="entry name" value="Reprolysin_4"/>
    <property type="match status" value="1"/>
</dbReference>
<dbReference type="InterPro" id="IPR044048">
    <property type="entry name" value="Big_12"/>
</dbReference>
<evidence type="ECO:0000313" key="2">
    <source>
        <dbReference type="EMBL" id="MBO2010978.1"/>
    </source>
</evidence>
<dbReference type="Proteomes" id="UP000664369">
    <property type="component" value="Unassembled WGS sequence"/>
</dbReference>
<name>A0ABS3QIB8_9BACT</name>
<dbReference type="RefSeq" id="WP_208176674.1">
    <property type="nucleotide sequence ID" value="NZ_JAGETZ010000009.1"/>
</dbReference>
<reference evidence="2 3" key="1">
    <citation type="submission" date="2021-03" db="EMBL/GenBank/DDBJ databases">
        <authorList>
            <person name="Kim M.K."/>
        </authorList>
    </citation>
    <scope>NUCLEOTIDE SEQUENCE [LARGE SCALE GENOMIC DNA]</scope>
    <source>
        <strain evidence="2 3">BT442</strain>
    </source>
</reference>
<dbReference type="Pfam" id="PF19078">
    <property type="entry name" value="Big_12"/>
    <property type="match status" value="2"/>
</dbReference>
<dbReference type="Gene3D" id="2.60.40.4070">
    <property type="match status" value="1"/>
</dbReference>